<feature type="compositionally biased region" description="Polar residues" evidence="1">
    <location>
        <begin position="26"/>
        <end position="37"/>
    </location>
</feature>
<feature type="compositionally biased region" description="Acidic residues" evidence="1">
    <location>
        <begin position="59"/>
        <end position="68"/>
    </location>
</feature>
<proteinExistence type="predicted"/>
<feature type="transmembrane region" description="Helical" evidence="2">
    <location>
        <begin position="186"/>
        <end position="206"/>
    </location>
</feature>
<keyword evidence="2" id="KW-0472">Membrane</keyword>
<feature type="region of interest" description="Disordered" evidence="1">
    <location>
        <begin position="1"/>
        <end position="99"/>
    </location>
</feature>
<gene>
    <name evidence="3" type="ORF">B0H15DRAFT_846967</name>
</gene>
<keyword evidence="2" id="KW-1133">Transmembrane helix</keyword>
<dbReference type="EMBL" id="JARJCN010000034">
    <property type="protein sequence ID" value="KAJ7085448.1"/>
    <property type="molecule type" value="Genomic_DNA"/>
</dbReference>
<dbReference type="PANTHER" id="PTHR42032:SF1">
    <property type="entry name" value="YALI0E30679P"/>
    <property type="match status" value="1"/>
</dbReference>
<dbReference type="PANTHER" id="PTHR42032">
    <property type="entry name" value="YALI0E30679P"/>
    <property type="match status" value="1"/>
</dbReference>
<feature type="compositionally biased region" description="Basic and acidic residues" evidence="1">
    <location>
        <begin position="86"/>
        <end position="95"/>
    </location>
</feature>
<evidence type="ECO:0000313" key="4">
    <source>
        <dbReference type="Proteomes" id="UP001222325"/>
    </source>
</evidence>
<sequence>MTGESSARLSSTPLRRRMHILERASRSFTTADSSTRFGDNETDDMEPLPSPPTSHEFVYEEDEDEEDQGSSAEDGHGSAQAAAPFAEKHQDEHDAYPPPEFHPWYKPSLPVLLALVPPIGNWLTGGDHLKDLLLLLLLVFYLHQLVEVPWTLYHAARPRRIPSSSISGPPPLAAAHAAASLRSIELLLLVLCILSPIIGVVFLRSLASLTSSGTATPLSWFSTTVFALLTGLRPLRELVTRIATRTSTLHAHVHAHTAPPAPHPDTPELDALRARLAALEARLETREDSLYAYVEDAVAPLEKGVRRIERRVGKLRTKDKQPALTHSSNTIFVPAQRTPSLLASWFAPPTPMPPPVPVLASPTRLRRALEPIPEEGEGEALYSKAKMSAKAPAYIQTATYAYAAPAPPALLPLIAQRCTALALWPLWALLVPVRGALRFLVGVV</sequence>
<evidence type="ECO:0000313" key="3">
    <source>
        <dbReference type="EMBL" id="KAJ7085448.1"/>
    </source>
</evidence>
<keyword evidence="2" id="KW-0812">Transmembrane</keyword>
<dbReference type="AlphaFoldDB" id="A0AAD6XKS2"/>
<comment type="caution">
    <text evidence="3">The sequence shown here is derived from an EMBL/GenBank/DDBJ whole genome shotgun (WGS) entry which is preliminary data.</text>
</comment>
<feature type="compositionally biased region" description="Polar residues" evidence="1">
    <location>
        <begin position="1"/>
        <end position="13"/>
    </location>
</feature>
<evidence type="ECO:0000256" key="1">
    <source>
        <dbReference type="SAM" id="MobiDB-lite"/>
    </source>
</evidence>
<evidence type="ECO:0000256" key="2">
    <source>
        <dbReference type="SAM" id="Phobius"/>
    </source>
</evidence>
<dbReference type="Proteomes" id="UP001222325">
    <property type="component" value="Unassembled WGS sequence"/>
</dbReference>
<reference evidence="3" key="1">
    <citation type="submission" date="2023-03" db="EMBL/GenBank/DDBJ databases">
        <title>Massive genome expansion in bonnet fungi (Mycena s.s.) driven by repeated elements and novel gene families across ecological guilds.</title>
        <authorList>
            <consortium name="Lawrence Berkeley National Laboratory"/>
            <person name="Harder C.B."/>
            <person name="Miyauchi S."/>
            <person name="Viragh M."/>
            <person name="Kuo A."/>
            <person name="Thoen E."/>
            <person name="Andreopoulos B."/>
            <person name="Lu D."/>
            <person name="Skrede I."/>
            <person name="Drula E."/>
            <person name="Henrissat B."/>
            <person name="Morin E."/>
            <person name="Kohler A."/>
            <person name="Barry K."/>
            <person name="LaButti K."/>
            <person name="Morin E."/>
            <person name="Salamov A."/>
            <person name="Lipzen A."/>
            <person name="Mereny Z."/>
            <person name="Hegedus B."/>
            <person name="Baldrian P."/>
            <person name="Stursova M."/>
            <person name="Weitz H."/>
            <person name="Taylor A."/>
            <person name="Grigoriev I.V."/>
            <person name="Nagy L.G."/>
            <person name="Martin F."/>
            <person name="Kauserud H."/>
        </authorList>
    </citation>
    <scope>NUCLEOTIDE SEQUENCE</scope>
    <source>
        <strain evidence="3">CBHHK173m</strain>
    </source>
</reference>
<accession>A0AAD6XKS2</accession>
<name>A0AAD6XKS2_9AGAR</name>
<protein>
    <submittedName>
        <fullName evidence="3">Uncharacterized protein</fullName>
    </submittedName>
</protein>
<keyword evidence="4" id="KW-1185">Reference proteome</keyword>
<organism evidence="3 4">
    <name type="scientific">Mycena belliarum</name>
    <dbReference type="NCBI Taxonomy" id="1033014"/>
    <lineage>
        <taxon>Eukaryota</taxon>
        <taxon>Fungi</taxon>
        <taxon>Dikarya</taxon>
        <taxon>Basidiomycota</taxon>
        <taxon>Agaricomycotina</taxon>
        <taxon>Agaricomycetes</taxon>
        <taxon>Agaricomycetidae</taxon>
        <taxon>Agaricales</taxon>
        <taxon>Marasmiineae</taxon>
        <taxon>Mycenaceae</taxon>
        <taxon>Mycena</taxon>
    </lineage>
</organism>
<feature type="transmembrane region" description="Helical" evidence="2">
    <location>
        <begin position="218"/>
        <end position="235"/>
    </location>
</feature>